<keyword evidence="3 4" id="KW-0472">Membrane</keyword>
<feature type="transmembrane region" description="Helical" evidence="4">
    <location>
        <begin position="24"/>
        <end position="48"/>
    </location>
</feature>
<dbReference type="GO" id="GO:0016020">
    <property type="term" value="C:membrane"/>
    <property type="evidence" value="ECO:0007669"/>
    <property type="project" value="InterPro"/>
</dbReference>
<keyword evidence="2 4" id="KW-1133">Transmembrane helix</keyword>
<reference evidence="5" key="1">
    <citation type="journal article" date="2014" name="Front. Microbiol.">
        <title>High frequency of phylogenetically diverse reductive dehalogenase-homologous genes in deep subseafloor sedimentary metagenomes.</title>
        <authorList>
            <person name="Kawai M."/>
            <person name="Futagami T."/>
            <person name="Toyoda A."/>
            <person name="Takaki Y."/>
            <person name="Nishi S."/>
            <person name="Hori S."/>
            <person name="Arai W."/>
            <person name="Tsubouchi T."/>
            <person name="Morono Y."/>
            <person name="Uchiyama I."/>
            <person name="Ito T."/>
            <person name="Fujiyama A."/>
            <person name="Inagaki F."/>
            <person name="Takami H."/>
        </authorList>
    </citation>
    <scope>NUCLEOTIDE SEQUENCE</scope>
    <source>
        <strain evidence="5">Expedition CK06-06</strain>
    </source>
</reference>
<dbReference type="AlphaFoldDB" id="X1Q202"/>
<name>X1Q202_9ZZZZ</name>
<accession>X1Q202</accession>
<dbReference type="GO" id="GO:0005524">
    <property type="term" value="F:ATP binding"/>
    <property type="evidence" value="ECO:0007669"/>
    <property type="project" value="InterPro"/>
</dbReference>
<keyword evidence="1 4" id="KW-0812">Transmembrane</keyword>
<dbReference type="EMBL" id="BARW01000292">
    <property type="protein sequence ID" value="GAI62248.1"/>
    <property type="molecule type" value="Genomic_DNA"/>
</dbReference>
<proteinExistence type="predicted"/>
<feature type="transmembrane region" description="Helical" evidence="4">
    <location>
        <begin position="54"/>
        <end position="76"/>
    </location>
</feature>
<sequence length="91" mass="10648">MSLERKKYKSYKTWLLNHLFKNKFLILFVIIGIIIVTLTRTLLPIIIGEIVDDALIALDYDKFITLIVIGFAIYSMRNAMEYVTMMTGHYL</sequence>
<evidence type="ECO:0000256" key="4">
    <source>
        <dbReference type="SAM" id="Phobius"/>
    </source>
</evidence>
<dbReference type="SUPFAM" id="SSF90123">
    <property type="entry name" value="ABC transporter transmembrane region"/>
    <property type="match status" value="1"/>
</dbReference>
<feature type="non-terminal residue" evidence="5">
    <location>
        <position position="91"/>
    </location>
</feature>
<comment type="caution">
    <text evidence="5">The sequence shown here is derived from an EMBL/GenBank/DDBJ whole genome shotgun (WGS) entry which is preliminary data.</text>
</comment>
<gene>
    <name evidence="5" type="ORF">S12H4_01462</name>
</gene>
<protein>
    <recommendedName>
        <fullName evidence="6">ABC transmembrane type-1 domain-containing protein</fullName>
    </recommendedName>
</protein>
<dbReference type="Gene3D" id="1.20.1560.10">
    <property type="entry name" value="ABC transporter type 1, transmembrane domain"/>
    <property type="match status" value="1"/>
</dbReference>
<evidence type="ECO:0000256" key="2">
    <source>
        <dbReference type="ARBA" id="ARBA00022989"/>
    </source>
</evidence>
<evidence type="ECO:0000256" key="1">
    <source>
        <dbReference type="ARBA" id="ARBA00022692"/>
    </source>
</evidence>
<dbReference type="InterPro" id="IPR036640">
    <property type="entry name" value="ABC1_TM_sf"/>
</dbReference>
<evidence type="ECO:0000313" key="5">
    <source>
        <dbReference type="EMBL" id="GAI62248.1"/>
    </source>
</evidence>
<evidence type="ECO:0000256" key="3">
    <source>
        <dbReference type="ARBA" id="ARBA00023136"/>
    </source>
</evidence>
<organism evidence="5">
    <name type="scientific">marine sediment metagenome</name>
    <dbReference type="NCBI Taxonomy" id="412755"/>
    <lineage>
        <taxon>unclassified sequences</taxon>
        <taxon>metagenomes</taxon>
        <taxon>ecological metagenomes</taxon>
    </lineage>
</organism>
<evidence type="ECO:0008006" key="6">
    <source>
        <dbReference type="Google" id="ProtNLM"/>
    </source>
</evidence>